<evidence type="ECO:0008006" key="4">
    <source>
        <dbReference type="Google" id="ProtNLM"/>
    </source>
</evidence>
<evidence type="ECO:0000313" key="2">
    <source>
        <dbReference type="EMBL" id="CAF4926332.1"/>
    </source>
</evidence>
<sequence>MEDQFQMLFEKMRIEMKEQNTRLEESLTDKIINRMDEKLKPILTENENLKLKRRNVLLPSYCRISKRQCLADLNITLKNTEVNKIYRIGKPRKQEGKPRPILISFVNSWKKHEILKNKRKFKKLHISEDFSKEVLEKRKLLKPKLIEELKKGKIAYLKNDQLIVKENCSNTDKRKRELSASPQTEQTAQPKKQQALLSSKTNRTNAFDMMRARSSSLSTSS</sequence>
<evidence type="ECO:0000313" key="3">
    <source>
        <dbReference type="Proteomes" id="UP000663880"/>
    </source>
</evidence>
<comment type="caution">
    <text evidence="2">The sequence shown here is derived from an EMBL/GenBank/DDBJ whole genome shotgun (WGS) entry which is preliminary data.</text>
</comment>
<dbReference type="Proteomes" id="UP000663880">
    <property type="component" value="Unassembled WGS sequence"/>
</dbReference>
<dbReference type="OrthoDB" id="6059368at2759"/>
<feature type="region of interest" description="Disordered" evidence="1">
    <location>
        <begin position="173"/>
        <end position="221"/>
    </location>
</feature>
<evidence type="ECO:0000256" key="1">
    <source>
        <dbReference type="SAM" id="MobiDB-lite"/>
    </source>
</evidence>
<protein>
    <recommendedName>
        <fullName evidence="4">Endonuclease-reverse transcriptase</fullName>
    </recommendedName>
</protein>
<reference evidence="2" key="1">
    <citation type="submission" date="2021-02" db="EMBL/GenBank/DDBJ databases">
        <authorList>
            <person name="Steward A R."/>
        </authorList>
    </citation>
    <scope>NUCLEOTIDE SEQUENCE</scope>
</reference>
<proteinExistence type="predicted"/>
<dbReference type="AlphaFoldDB" id="A0A821WJR0"/>
<gene>
    <name evidence="2" type="ORF">PMACD_LOCUS13483</name>
</gene>
<dbReference type="EMBL" id="CAJOBZ010000061">
    <property type="protein sequence ID" value="CAF4926332.1"/>
    <property type="molecule type" value="Genomic_DNA"/>
</dbReference>
<accession>A0A821WJR0</accession>
<keyword evidence="3" id="KW-1185">Reference proteome</keyword>
<dbReference type="Gene3D" id="3.30.70.1820">
    <property type="entry name" value="L1 transposable element, RRM domain"/>
    <property type="match status" value="1"/>
</dbReference>
<organism evidence="2 3">
    <name type="scientific">Pieris macdunnoughi</name>
    <dbReference type="NCBI Taxonomy" id="345717"/>
    <lineage>
        <taxon>Eukaryota</taxon>
        <taxon>Metazoa</taxon>
        <taxon>Ecdysozoa</taxon>
        <taxon>Arthropoda</taxon>
        <taxon>Hexapoda</taxon>
        <taxon>Insecta</taxon>
        <taxon>Pterygota</taxon>
        <taxon>Neoptera</taxon>
        <taxon>Endopterygota</taxon>
        <taxon>Lepidoptera</taxon>
        <taxon>Glossata</taxon>
        <taxon>Ditrysia</taxon>
        <taxon>Papilionoidea</taxon>
        <taxon>Pieridae</taxon>
        <taxon>Pierinae</taxon>
        <taxon>Pieris</taxon>
    </lineage>
</organism>
<feature type="compositionally biased region" description="Polar residues" evidence="1">
    <location>
        <begin position="180"/>
        <end position="205"/>
    </location>
</feature>
<name>A0A821WJR0_9NEOP</name>